<dbReference type="InterPro" id="IPR050979">
    <property type="entry name" value="LD-transpeptidase"/>
</dbReference>
<dbReference type="Gene3D" id="2.40.440.10">
    <property type="entry name" value="L,D-transpeptidase catalytic domain-like"/>
    <property type="match status" value="1"/>
</dbReference>
<keyword evidence="3" id="KW-0808">Transferase</keyword>
<dbReference type="AlphaFoldDB" id="A0A2G1QK95"/>
<protein>
    <recommendedName>
        <fullName evidence="10">L,D-TPase catalytic domain-containing protein</fullName>
    </recommendedName>
</protein>
<dbReference type="CDD" id="cd16913">
    <property type="entry name" value="YkuD_like"/>
    <property type="match status" value="1"/>
</dbReference>
<accession>A0A2G1QK95</accession>
<keyword evidence="4 7" id="KW-0133">Cell shape</keyword>
<sequence>MTCNRFSGVRFLIRFRLALCLLPLVAMPAAVPAFAGDQPVRLAQVEADVYIGRNGERIYVDPYSGDIVAIEPAPSRRYQERRRELPRDYYEPRSRQYRQVPAERRARAYPGARQPERRAVIAPAIRDETVRRQPLVPPDTRQREPEPDAKLAKREGVDRRATGTIRAKEDAPLTPKTDQPPLAGSRMLLAKAQVLLDRAGASPGVIDGLDGSNMANALEAWRVMTGQALDVADEASIDAQLAARGGAAFADYRITNADAAGPYVASVPSDYSAKATLDRLSYTSPAEAIAEKFHMDEGFLRWLNPEANFSRPGTVIKVAVPGMRVLGEVARIVADKGREQVRAFDSAGRMVAAYPATIGSADTPSPSGTVTVDRIAFDPEYTYNPKINFKQGANDKVLRIPPGPNGPVGSIWIALSKPTYGIHGTPEPSRIGKTNSHGCVRLTNWDATELAKLVKPGVTVEFTD</sequence>
<evidence type="ECO:0000256" key="6">
    <source>
        <dbReference type="ARBA" id="ARBA00023316"/>
    </source>
</evidence>
<comment type="pathway">
    <text evidence="1 7">Cell wall biogenesis; peptidoglycan biosynthesis.</text>
</comment>
<evidence type="ECO:0000256" key="8">
    <source>
        <dbReference type="SAM" id="MobiDB-lite"/>
    </source>
</evidence>
<dbReference type="Proteomes" id="UP000221168">
    <property type="component" value="Unassembled WGS sequence"/>
</dbReference>
<keyword evidence="6 7" id="KW-0961">Cell wall biogenesis/degradation</keyword>
<evidence type="ECO:0000256" key="7">
    <source>
        <dbReference type="PROSITE-ProRule" id="PRU01373"/>
    </source>
</evidence>
<evidence type="ECO:0000256" key="2">
    <source>
        <dbReference type="ARBA" id="ARBA00005992"/>
    </source>
</evidence>
<comment type="similarity">
    <text evidence="2">Belongs to the YkuD family.</text>
</comment>
<evidence type="ECO:0000256" key="9">
    <source>
        <dbReference type="SAM" id="SignalP"/>
    </source>
</evidence>
<feature type="chain" id="PRO_5013948193" description="L,D-TPase catalytic domain-containing protein" evidence="9">
    <location>
        <begin position="36"/>
        <end position="464"/>
    </location>
</feature>
<evidence type="ECO:0000313" key="12">
    <source>
        <dbReference type="Proteomes" id="UP000221168"/>
    </source>
</evidence>
<feature type="active site" description="Proton donor/acceptor" evidence="7">
    <location>
        <position position="423"/>
    </location>
</feature>
<evidence type="ECO:0000256" key="5">
    <source>
        <dbReference type="ARBA" id="ARBA00022984"/>
    </source>
</evidence>
<name>A0A2G1QK95_9HYPH</name>
<dbReference type="Pfam" id="PF03734">
    <property type="entry name" value="YkuD"/>
    <property type="match status" value="1"/>
</dbReference>
<dbReference type="GO" id="GO:0016740">
    <property type="term" value="F:transferase activity"/>
    <property type="evidence" value="ECO:0007669"/>
    <property type="project" value="UniProtKB-KW"/>
</dbReference>
<dbReference type="PROSITE" id="PS52029">
    <property type="entry name" value="LD_TPASE"/>
    <property type="match status" value="1"/>
</dbReference>
<reference evidence="11 12" key="1">
    <citation type="submission" date="2017-10" db="EMBL/GenBank/DDBJ databases">
        <title>Sedimentibacterium mangrovi gen. nov., sp. nov., a novel member of family Phyllobacteriacea isolated from mangrove sediment.</title>
        <authorList>
            <person name="Liao H."/>
            <person name="Tian Y."/>
        </authorList>
    </citation>
    <scope>NUCLEOTIDE SEQUENCE [LARGE SCALE GENOMIC DNA]</scope>
    <source>
        <strain evidence="11 12">X9-2-2</strain>
    </source>
</reference>
<comment type="caution">
    <text evidence="11">The sequence shown here is derived from an EMBL/GenBank/DDBJ whole genome shotgun (WGS) entry which is preliminary data.</text>
</comment>
<feature type="compositionally biased region" description="Basic and acidic residues" evidence="8">
    <location>
        <begin position="140"/>
        <end position="171"/>
    </location>
</feature>
<feature type="signal peptide" evidence="9">
    <location>
        <begin position="1"/>
        <end position="35"/>
    </location>
</feature>
<dbReference type="PANTHER" id="PTHR30582:SF30">
    <property type="entry name" value="BLR4375 PROTEIN"/>
    <property type="match status" value="1"/>
</dbReference>
<proteinExistence type="inferred from homology"/>
<dbReference type="GO" id="GO:0018104">
    <property type="term" value="P:peptidoglycan-protein cross-linking"/>
    <property type="evidence" value="ECO:0007669"/>
    <property type="project" value="TreeGrafter"/>
</dbReference>
<dbReference type="GO" id="GO:0008360">
    <property type="term" value="P:regulation of cell shape"/>
    <property type="evidence" value="ECO:0007669"/>
    <property type="project" value="UniProtKB-UniRule"/>
</dbReference>
<evidence type="ECO:0000256" key="4">
    <source>
        <dbReference type="ARBA" id="ARBA00022960"/>
    </source>
</evidence>
<evidence type="ECO:0000259" key="10">
    <source>
        <dbReference type="PROSITE" id="PS52029"/>
    </source>
</evidence>
<dbReference type="UniPathway" id="UPA00219"/>
<gene>
    <name evidence="11" type="ORF">CSC94_18720</name>
</gene>
<dbReference type="GO" id="GO:0071972">
    <property type="term" value="F:peptidoglycan L,D-transpeptidase activity"/>
    <property type="evidence" value="ECO:0007669"/>
    <property type="project" value="TreeGrafter"/>
</dbReference>
<keyword evidence="5 7" id="KW-0573">Peptidoglycan synthesis</keyword>
<keyword evidence="12" id="KW-1185">Reference proteome</keyword>
<evidence type="ECO:0000256" key="3">
    <source>
        <dbReference type="ARBA" id="ARBA00022679"/>
    </source>
</evidence>
<dbReference type="InterPro" id="IPR038063">
    <property type="entry name" value="Transpep_catalytic_dom"/>
</dbReference>
<evidence type="ECO:0000256" key="1">
    <source>
        <dbReference type="ARBA" id="ARBA00004752"/>
    </source>
</evidence>
<feature type="domain" description="L,D-TPase catalytic" evidence="10">
    <location>
        <begin position="330"/>
        <end position="463"/>
    </location>
</feature>
<organism evidence="11 12">
    <name type="scientific">Zhengella mangrovi</name>
    <dbReference type="NCBI Taxonomy" id="1982044"/>
    <lineage>
        <taxon>Bacteria</taxon>
        <taxon>Pseudomonadati</taxon>
        <taxon>Pseudomonadota</taxon>
        <taxon>Alphaproteobacteria</taxon>
        <taxon>Hyphomicrobiales</taxon>
        <taxon>Notoacmeibacteraceae</taxon>
        <taxon>Zhengella</taxon>
    </lineage>
</organism>
<keyword evidence="9" id="KW-0732">Signal</keyword>
<feature type="active site" description="Nucleophile" evidence="7">
    <location>
        <position position="439"/>
    </location>
</feature>
<dbReference type="InterPro" id="IPR005490">
    <property type="entry name" value="LD_TPept_cat_dom"/>
</dbReference>
<dbReference type="OrthoDB" id="9787225at2"/>
<feature type="region of interest" description="Disordered" evidence="8">
    <location>
        <begin position="126"/>
        <end position="182"/>
    </location>
</feature>
<dbReference type="EMBL" id="PDVP01000014">
    <property type="protein sequence ID" value="PHP65628.1"/>
    <property type="molecule type" value="Genomic_DNA"/>
</dbReference>
<dbReference type="GO" id="GO:0005576">
    <property type="term" value="C:extracellular region"/>
    <property type="evidence" value="ECO:0007669"/>
    <property type="project" value="TreeGrafter"/>
</dbReference>
<dbReference type="SUPFAM" id="SSF141523">
    <property type="entry name" value="L,D-transpeptidase catalytic domain-like"/>
    <property type="match status" value="1"/>
</dbReference>
<evidence type="ECO:0000313" key="11">
    <source>
        <dbReference type="EMBL" id="PHP65628.1"/>
    </source>
</evidence>
<dbReference type="GO" id="GO:0071555">
    <property type="term" value="P:cell wall organization"/>
    <property type="evidence" value="ECO:0007669"/>
    <property type="project" value="UniProtKB-UniRule"/>
</dbReference>
<dbReference type="PANTHER" id="PTHR30582">
    <property type="entry name" value="L,D-TRANSPEPTIDASE"/>
    <property type="match status" value="1"/>
</dbReference>